<dbReference type="NCBIfam" id="TIGR03618">
    <property type="entry name" value="Rv1155_F420"/>
    <property type="match status" value="1"/>
</dbReference>
<reference evidence="4 5" key="1">
    <citation type="submission" date="2018-12" db="EMBL/GenBank/DDBJ databases">
        <authorList>
            <consortium name="Pathogen Informatics"/>
        </authorList>
    </citation>
    <scope>NUCLEOTIDE SEQUENCE [LARGE SCALE GENOMIC DNA]</scope>
    <source>
        <strain evidence="4 5">NCTC10741</strain>
    </source>
</reference>
<accession>A0A3P8MCS0</accession>
<sequence>MQISETLTPAVVDFLSAGTRTGHLAYLGRDGRPLTTPVWFVVDDGALVFATGRDTPKGRLLAKDPRVAVSVDLQEPPYAFAQVQGIAEFVDDPDYLLRICTACGVRYMGAERGEEFGRRNAVPEEIIVRIRPTRVLFNGDVTA</sequence>
<reference evidence="3 6" key="2">
    <citation type="submission" date="2021-04" db="EMBL/GenBank/DDBJ databases">
        <title>Whole genome sequence analysis of a thiophenic sulfur metabolizing bacteria.</title>
        <authorList>
            <person name="Akhtar N."/>
            <person name="Akram J."/>
            <person name="Aslam A."/>
        </authorList>
    </citation>
    <scope>NUCLEOTIDE SEQUENCE [LARGE SCALE GENOMIC DNA]</scope>
    <source>
        <strain evidence="3 6">3OW</strain>
    </source>
</reference>
<evidence type="ECO:0000313" key="3">
    <source>
        <dbReference type="EMBL" id="MBS4099793.1"/>
    </source>
</evidence>
<evidence type="ECO:0000259" key="2">
    <source>
        <dbReference type="Pfam" id="PF01243"/>
    </source>
</evidence>
<organism evidence="4 5">
    <name type="scientific">Tsukamurella paurometabola</name>
    <name type="common">Corynebacterium paurometabolum</name>
    <dbReference type="NCBI Taxonomy" id="2061"/>
    <lineage>
        <taxon>Bacteria</taxon>
        <taxon>Bacillati</taxon>
        <taxon>Actinomycetota</taxon>
        <taxon>Actinomycetes</taxon>
        <taxon>Mycobacteriales</taxon>
        <taxon>Tsukamurellaceae</taxon>
        <taxon>Tsukamurella</taxon>
    </lineage>
</organism>
<dbReference type="SUPFAM" id="SSF50475">
    <property type="entry name" value="FMN-binding split barrel"/>
    <property type="match status" value="1"/>
</dbReference>
<dbReference type="EMBL" id="JAGXOE010000001">
    <property type="protein sequence ID" value="MBS4099793.1"/>
    <property type="molecule type" value="Genomic_DNA"/>
</dbReference>
<evidence type="ECO:0000313" key="5">
    <source>
        <dbReference type="Proteomes" id="UP000271626"/>
    </source>
</evidence>
<dbReference type="InterPro" id="IPR012349">
    <property type="entry name" value="Split_barrel_FMN-bd"/>
</dbReference>
<dbReference type="Proteomes" id="UP000676853">
    <property type="component" value="Unassembled WGS sequence"/>
</dbReference>
<evidence type="ECO:0000313" key="6">
    <source>
        <dbReference type="Proteomes" id="UP000676853"/>
    </source>
</evidence>
<keyword evidence="1" id="KW-0560">Oxidoreductase</keyword>
<evidence type="ECO:0000313" key="4">
    <source>
        <dbReference type="EMBL" id="VDR40940.1"/>
    </source>
</evidence>
<dbReference type="OrthoDB" id="159383at2"/>
<dbReference type="InterPro" id="IPR052019">
    <property type="entry name" value="F420H2_bilvrd_red/Heme_oxyg"/>
</dbReference>
<feature type="domain" description="Pyridoxamine 5'-phosphate oxidase N-terminal" evidence="2">
    <location>
        <begin position="7"/>
        <end position="137"/>
    </location>
</feature>
<dbReference type="PANTHER" id="PTHR35176:SF1">
    <property type="entry name" value="F420H(2)-DEPENDENT BILIVERDIN REDUCTASE"/>
    <property type="match status" value="1"/>
</dbReference>
<dbReference type="InterPro" id="IPR019920">
    <property type="entry name" value="F420-binding_dom_put"/>
</dbReference>
<dbReference type="GO" id="GO:0005829">
    <property type="term" value="C:cytosol"/>
    <property type="evidence" value="ECO:0007669"/>
    <property type="project" value="TreeGrafter"/>
</dbReference>
<dbReference type="GO" id="GO:0070967">
    <property type="term" value="F:coenzyme F420 binding"/>
    <property type="evidence" value="ECO:0007669"/>
    <property type="project" value="TreeGrafter"/>
</dbReference>
<proteinExistence type="predicted"/>
<dbReference type="GO" id="GO:0016627">
    <property type="term" value="F:oxidoreductase activity, acting on the CH-CH group of donors"/>
    <property type="evidence" value="ECO:0007669"/>
    <property type="project" value="TreeGrafter"/>
</dbReference>
<evidence type="ECO:0000256" key="1">
    <source>
        <dbReference type="ARBA" id="ARBA00023002"/>
    </source>
</evidence>
<dbReference type="AlphaFoldDB" id="A0A3P8MCS0"/>
<gene>
    <name evidence="3" type="ORF">KFZ73_00950</name>
    <name evidence="4" type="ORF">NCTC10741_04105</name>
</gene>
<dbReference type="RefSeq" id="WP_126198021.1">
    <property type="nucleotide sequence ID" value="NZ_CP085954.1"/>
</dbReference>
<dbReference type="Proteomes" id="UP000271626">
    <property type="component" value="Chromosome"/>
</dbReference>
<dbReference type="EMBL" id="LR131273">
    <property type="protein sequence ID" value="VDR40940.1"/>
    <property type="molecule type" value="Genomic_DNA"/>
</dbReference>
<keyword evidence="6" id="KW-1185">Reference proteome</keyword>
<name>A0A3P8MCS0_TSUPA</name>
<dbReference type="InterPro" id="IPR011576">
    <property type="entry name" value="Pyridox_Oxase_N"/>
</dbReference>
<dbReference type="PANTHER" id="PTHR35176">
    <property type="entry name" value="HEME OXYGENASE HI_0854-RELATED"/>
    <property type="match status" value="1"/>
</dbReference>
<dbReference type="Pfam" id="PF01243">
    <property type="entry name" value="PNPOx_N"/>
    <property type="match status" value="1"/>
</dbReference>
<protein>
    <submittedName>
        <fullName evidence="3">PPOX class F420-dependent oxidoreductase</fullName>
    </submittedName>
    <submittedName>
        <fullName evidence="4">PPOX class probable F420-dependent enzyme</fullName>
    </submittedName>
</protein>
<dbReference type="Gene3D" id="2.30.110.10">
    <property type="entry name" value="Electron Transport, Fmn-binding Protein, Chain A"/>
    <property type="match status" value="1"/>
</dbReference>